<sequence>MPRRRRRNRRSKRNERPSLFSQLSSGVKRGLVAVAFLAVGVLVILSALGSAGIVGVYIDDMMALLFGWMRLVAAVALILVALFLLMPNSERITPWTYVGILLFFLSANGFIDLIALNRHELSERVLSSSGGYIGLLFQQLGSMTVGFWGSVVILLALIVASLLLMLHTSFADFALLLHRRRDDEDHEDDEEDAEEEDEEEDTEEEDRPRRKPSIAGIVNRKRGSEKAEKEYDEELLTVPKRKHKRPELPLSLLADRSMTPDSGDIEHNSKLIERTFQTFGIEVEVVDVSVGPTVTQYAIRPADGIKLSRIVGLQNDLALALAAHPIRIEAPIPGKSLVGIEVPNKSIATVSLRSTLESKEFKKSDAALTVGLGMDVSGKSWVAALERAPHMLVAGATGSGKSVCLNTFIVSLLFQHGPDTLKLILIDPKRVELPVYAGIPHLLVPPVTKAEEAINALKWTVREMERRLDVLSATGTRNIASYNRKSDEQMPYIVVVIDELADLMATSARDVEGLVVRIAQMARAVGIHLVLATQRPSVDIITGTIKANIPTRIAFAVASQTDSRTILDYAGAEKLLGRGDMLYVSAEMSKARRLQGAFLSDKEIKNVVSALKQEDAPDYNYDILESHNGGGTVFEAASEEEPLLHDAVEVILAARKASTSLLQRRLKIGYSRAARIIDLLEEQGVIGSQRGSKAREILIESMADLDGGAFASGDNANEEEYDEDKVEDDVEMDEDEVDSEEEEDDDYEDEEDAEDEEDDDDDDDEDDEDDDNDR</sequence>
<evidence type="ECO:0000256" key="13">
    <source>
        <dbReference type="ARBA" id="ARBA00025923"/>
    </source>
</evidence>
<keyword evidence="9 17" id="KW-1133">Transmembrane helix</keyword>
<dbReference type="Pfam" id="PF13491">
    <property type="entry name" value="FtsK_4TM"/>
    <property type="match status" value="1"/>
</dbReference>
<keyword evidence="12" id="KW-0131">Cell cycle</keyword>
<name>A0A1F7U336_9BACT</name>
<keyword evidence="15" id="KW-0175">Coiled coil</keyword>
<dbReference type="SUPFAM" id="SSF52540">
    <property type="entry name" value="P-loop containing nucleoside triphosphate hydrolases"/>
    <property type="match status" value="1"/>
</dbReference>
<dbReference type="GO" id="GO:0005886">
    <property type="term" value="C:plasma membrane"/>
    <property type="evidence" value="ECO:0007669"/>
    <property type="project" value="UniProtKB-SubCell"/>
</dbReference>
<dbReference type="Gene3D" id="3.30.980.40">
    <property type="match status" value="1"/>
</dbReference>
<dbReference type="InterPro" id="IPR025199">
    <property type="entry name" value="FtsK_4TM"/>
</dbReference>
<reference evidence="19 20" key="1">
    <citation type="journal article" date="2016" name="Nat. Commun.">
        <title>Thousands of microbial genomes shed light on interconnected biogeochemical processes in an aquifer system.</title>
        <authorList>
            <person name="Anantharaman K."/>
            <person name="Brown C.T."/>
            <person name="Hug L.A."/>
            <person name="Sharon I."/>
            <person name="Castelle C.J."/>
            <person name="Probst A.J."/>
            <person name="Thomas B.C."/>
            <person name="Singh A."/>
            <person name="Wilkins M.J."/>
            <person name="Karaoz U."/>
            <person name="Brodie E.L."/>
            <person name="Williams K.H."/>
            <person name="Hubbard S.S."/>
            <person name="Banfield J.F."/>
        </authorList>
    </citation>
    <scope>NUCLEOTIDE SEQUENCE [LARGE SCALE GENOMIC DNA]</scope>
</reference>
<dbReference type="InterPro" id="IPR050206">
    <property type="entry name" value="FtsK/SpoIIIE/SftA"/>
</dbReference>
<feature type="transmembrane region" description="Helical" evidence="17">
    <location>
        <begin position="145"/>
        <end position="171"/>
    </location>
</feature>
<dbReference type="InterPro" id="IPR036388">
    <property type="entry name" value="WH-like_DNA-bd_sf"/>
</dbReference>
<evidence type="ECO:0000256" key="1">
    <source>
        <dbReference type="ARBA" id="ARBA00004651"/>
    </source>
</evidence>
<keyword evidence="3" id="KW-1003">Cell membrane</keyword>
<dbReference type="Pfam" id="PF01580">
    <property type="entry name" value="FtsK_SpoIIIE"/>
    <property type="match status" value="1"/>
</dbReference>
<evidence type="ECO:0000256" key="6">
    <source>
        <dbReference type="ARBA" id="ARBA00022741"/>
    </source>
</evidence>
<keyword evidence="4" id="KW-0132">Cell division</keyword>
<comment type="similarity">
    <text evidence="2">Belongs to the FtsK/SpoIIIE/SftA family.</text>
</comment>
<evidence type="ECO:0000256" key="4">
    <source>
        <dbReference type="ARBA" id="ARBA00022618"/>
    </source>
</evidence>
<dbReference type="InterPro" id="IPR018541">
    <property type="entry name" value="Ftsk_gamma"/>
</dbReference>
<dbReference type="GO" id="GO:0007059">
    <property type="term" value="P:chromosome segregation"/>
    <property type="evidence" value="ECO:0007669"/>
    <property type="project" value="UniProtKB-KW"/>
</dbReference>
<dbReference type="SUPFAM" id="SSF46785">
    <property type="entry name" value="Winged helix' DNA-binding domain"/>
    <property type="match status" value="1"/>
</dbReference>
<dbReference type="InterPro" id="IPR036390">
    <property type="entry name" value="WH_DNA-bd_sf"/>
</dbReference>
<evidence type="ECO:0000256" key="11">
    <source>
        <dbReference type="ARBA" id="ARBA00023136"/>
    </source>
</evidence>
<dbReference type="InterPro" id="IPR041027">
    <property type="entry name" value="FtsK_alpha"/>
</dbReference>
<comment type="subcellular location">
    <subcellularLocation>
        <location evidence="1">Cell membrane</location>
        <topology evidence="1">Multi-pass membrane protein</topology>
    </subcellularLocation>
</comment>
<dbReference type="GO" id="GO:0005524">
    <property type="term" value="F:ATP binding"/>
    <property type="evidence" value="ECO:0007669"/>
    <property type="project" value="UniProtKB-UniRule"/>
</dbReference>
<dbReference type="CDD" id="cd01127">
    <property type="entry name" value="TrwB_TraG_TraD_VirD4"/>
    <property type="match status" value="1"/>
</dbReference>
<evidence type="ECO:0000256" key="5">
    <source>
        <dbReference type="ARBA" id="ARBA00022692"/>
    </source>
</evidence>
<accession>A0A1F7U336</accession>
<dbReference type="Gene3D" id="1.10.10.10">
    <property type="entry name" value="Winged helix-like DNA-binding domain superfamily/Winged helix DNA-binding domain"/>
    <property type="match status" value="1"/>
</dbReference>
<evidence type="ECO:0000256" key="7">
    <source>
        <dbReference type="ARBA" id="ARBA00022829"/>
    </source>
</evidence>
<evidence type="ECO:0000256" key="9">
    <source>
        <dbReference type="ARBA" id="ARBA00022989"/>
    </source>
</evidence>
<feature type="compositionally biased region" description="Acidic residues" evidence="16">
    <location>
        <begin position="185"/>
        <end position="205"/>
    </location>
</feature>
<proteinExistence type="inferred from homology"/>
<evidence type="ECO:0000256" key="2">
    <source>
        <dbReference type="ARBA" id="ARBA00006474"/>
    </source>
</evidence>
<feature type="transmembrane region" description="Helical" evidence="17">
    <location>
        <begin position="31"/>
        <end position="58"/>
    </location>
</feature>
<keyword evidence="8 14" id="KW-0067">ATP-binding</keyword>
<feature type="coiled-coil region" evidence="15">
    <location>
        <begin position="447"/>
        <end position="474"/>
    </location>
</feature>
<dbReference type="InterPro" id="IPR003593">
    <property type="entry name" value="AAA+_ATPase"/>
</dbReference>
<evidence type="ECO:0000256" key="3">
    <source>
        <dbReference type="ARBA" id="ARBA00022475"/>
    </source>
</evidence>
<comment type="subunit">
    <text evidence="13">Homohexamer. Forms a ring that surrounds DNA.</text>
</comment>
<protein>
    <recommendedName>
        <fullName evidence="18">FtsK domain-containing protein</fullName>
    </recommendedName>
</protein>
<dbReference type="InterPro" id="IPR002543">
    <property type="entry name" value="FtsK_dom"/>
</dbReference>
<evidence type="ECO:0000259" key="18">
    <source>
        <dbReference type="PROSITE" id="PS50901"/>
    </source>
</evidence>
<dbReference type="PROSITE" id="PS50901">
    <property type="entry name" value="FTSK"/>
    <property type="match status" value="1"/>
</dbReference>
<feature type="domain" description="FtsK" evidence="18">
    <location>
        <begin position="378"/>
        <end position="564"/>
    </location>
</feature>
<dbReference type="InterPro" id="IPR027417">
    <property type="entry name" value="P-loop_NTPase"/>
</dbReference>
<comment type="caution">
    <text evidence="19">The sequence shown here is derived from an EMBL/GenBank/DDBJ whole genome shotgun (WGS) entry which is preliminary data.</text>
</comment>
<evidence type="ECO:0000256" key="16">
    <source>
        <dbReference type="SAM" id="MobiDB-lite"/>
    </source>
</evidence>
<evidence type="ECO:0000256" key="14">
    <source>
        <dbReference type="PROSITE-ProRule" id="PRU00289"/>
    </source>
</evidence>
<dbReference type="Pfam" id="PF09397">
    <property type="entry name" value="FtsK_gamma"/>
    <property type="match status" value="1"/>
</dbReference>
<dbReference type="SUPFAM" id="SSF103473">
    <property type="entry name" value="MFS general substrate transporter"/>
    <property type="match status" value="1"/>
</dbReference>
<keyword evidence="10" id="KW-0238">DNA-binding</keyword>
<dbReference type="SMART" id="SM00843">
    <property type="entry name" value="Ftsk_gamma"/>
    <property type="match status" value="1"/>
</dbReference>
<dbReference type="PANTHER" id="PTHR22683:SF41">
    <property type="entry name" value="DNA TRANSLOCASE FTSK"/>
    <property type="match status" value="1"/>
</dbReference>
<keyword evidence="7" id="KW-0159">Chromosome partition</keyword>
<evidence type="ECO:0000256" key="8">
    <source>
        <dbReference type="ARBA" id="ARBA00022840"/>
    </source>
</evidence>
<feature type="compositionally biased region" description="Acidic residues" evidence="16">
    <location>
        <begin position="716"/>
        <end position="774"/>
    </location>
</feature>
<dbReference type="Proteomes" id="UP000177097">
    <property type="component" value="Unassembled WGS sequence"/>
</dbReference>
<feature type="region of interest" description="Disordered" evidence="16">
    <location>
        <begin position="185"/>
        <end position="231"/>
    </location>
</feature>
<evidence type="ECO:0000256" key="10">
    <source>
        <dbReference type="ARBA" id="ARBA00023125"/>
    </source>
</evidence>
<evidence type="ECO:0000313" key="19">
    <source>
        <dbReference type="EMBL" id="OGL72067.1"/>
    </source>
</evidence>
<keyword evidence="5 17" id="KW-0812">Transmembrane</keyword>
<keyword evidence="6 14" id="KW-0547">Nucleotide-binding</keyword>
<feature type="transmembrane region" description="Helical" evidence="17">
    <location>
        <begin position="97"/>
        <end position="116"/>
    </location>
</feature>
<dbReference type="GO" id="GO:0051301">
    <property type="term" value="P:cell division"/>
    <property type="evidence" value="ECO:0007669"/>
    <property type="project" value="UniProtKB-KW"/>
</dbReference>
<feature type="binding site" evidence="14">
    <location>
        <begin position="395"/>
        <end position="402"/>
    </location>
    <ligand>
        <name>ATP</name>
        <dbReference type="ChEBI" id="CHEBI:30616"/>
    </ligand>
</feature>
<feature type="transmembrane region" description="Helical" evidence="17">
    <location>
        <begin position="64"/>
        <end position="85"/>
    </location>
</feature>
<evidence type="ECO:0000313" key="20">
    <source>
        <dbReference type="Proteomes" id="UP000177097"/>
    </source>
</evidence>
<dbReference type="Gene3D" id="3.40.50.300">
    <property type="entry name" value="P-loop containing nucleotide triphosphate hydrolases"/>
    <property type="match status" value="1"/>
</dbReference>
<dbReference type="SMART" id="SM00382">
    <property type="entry name" value="AAA"/>
    <property type="match status" value="1"/>
</dbReference>
<dbReference type="PANTHER" id="PTHR22683">
    <property type="entry name" value="SPORULATION PROTEIN RELATED"/>
    <property type="match status" value="1"/>
</dbReference>
<dbReference type="InterPro" id="IPR036259">
    <property type="entry name" value="MFS_trans_sf"/>
</dbReference>
<dbReference type="EMBL" id="MGDX01000001">
    <property type="protein sequence ID" value="OGL72067.1"/>
    <property type="molecule type" value="Genomic_DNA"/>
</dbReference>
<dbReference type="STRING" id="1802389.A3C17_00020"/>
<evidence type="ECO:0000256" key="15">
    <source>
        <dbReference type="SAM" id="Coils"/>
    </source>
</evidence>
<evidence type="ECO:0000256" key="17">
    <source>
        <dbReference type="SAM" id="Phobius"/>
    </source>
</evidence>
<evidence type="ECO:0000256" key="12">
    <source>
        <dbReference type="ARBA" id="ARBA00023306"/>
    </source>
</evidence>
<dbReference type="AlphaFoldDB" id="A0A1F7U336"/>
<gene>
    <name evidence="19" type="ORF">A3C17_00020</name>
</gene>
<feature type="region of interest" description="Disordered" evidence="16">
    <location>
        <begin position="709"/>
        <end position="774"/>
    </location>
</feature>
<organism evidence="19 20">
    <name type="scientific">Candidatus Uhrbacteria bacterium RIFCSPHIGHO2_02_FULL_53_13</name>
    <dbReference type="NCBI Taxonomy" id="1802389"/>
    <lineage>
        <taxon>Bacteria</taxon>
        <taxon>Candidatus Uhriibacteriota</taxon>
    </lineage>
</organism>
<keyword evidence="11 17" id="KW-0472">Membrane</keyword>
<dbReference type="GO" id="GO:0003677">
    <property type="term" value="F:DNA binding"/>
    <property type="evidence" value="ECO:0007669"/>
    <property type="project" value="UniProtKB-KW"/>
</dbReference>
<dbReference type="Pfam" id="PF17854">
    <property type="entry name" value="FtsK_alpha"/>
    <property type="match status" value="1"/>
</dbReference>